<keyword evidence="1" id="KW-1133">Transmembrane helix</keyword>
<accession>A0A4Q9Q021</accession>
<gene>
    <name evidence="2" type="ORF">BD310DRAFT_338423</name>
</gene>
<evidence type="ECO:0000313" key="2">
    <source>
        <dbReference type="EMBL" id="TBU60250.1"/>
    </source>
</evidence>
<dbReference type="AlphaFoldDB" id="A0A4Q9Q021"/>
<dbReference type="EMBL" id="ML145106">
    <property type="protein sequence ID" value="TBU60250.1"/>
    <property type="molecule type" value="Genomic_DNA"/>
</dbReference>
<name>A0A4Q9Q021_9APHY</name>
<organism evidence="2 3">
    <name type="scientific">Dichomitus squalens</name>
    <dbReference type="NCBI Taxonomy" id="114155"/>
    <lineage>
        <taxon>Eukaryota</taxon>
        <taxon>Fungi</taxon>
        <taxon>Dikarya</taxon>
        <taxon>Basidiomycota</taxon>
        <taxon>Agaricomycotina</taxon>
        <taxon>Agaricomycetes</taxon>
        <taxon>Polyporales</taxon>
        <taxon>Polyporaceae</taxon>
        <taxon>Dichomitus</taxon>
    </lineage>
</organism>
<feature type="transmembrane region" description="Helical" evidence="1">
    <location>
        <begin position="44"/>
        <end position="63"/>
    </location>
</feature>
<evidence type="ECO:0000313" key="3">
    <source>
        <dbReference type="Proteomes" id="UP000292082"/>
    </source>
</evidence>
<keyword evidence="1" id="KW-0812">Transmembrane</keyword>
<sequence>MDPDTLVLFGPIWERNGSDTTPSKFVSRSLRIDLFNKRDMKRAMAMYCLGMGHMYMIVILGSGPHAWIPLYILCAIAPHS</sequence>
<reference evidence="2 3" key="1">
    <citation type="submission" date="2019-01" db="EMBL/GenBank/DDBJ databases">
        <title>Draft genome sequences of three monokaryotic isolates of the white-rot basidiomycete fungus Dichomitus squalens.</title>
        <authorList>
            <consortium name="DOE Joint Genome Institute"/>
            <person name="Lopez S.C."/>
            <person name="Andreopoulos B."/>
            <person name="Pangilinan J."/>
            <person name="Lipzen A."/>
            <person name="Riley R."/>
            <person name="Ahrendt S."/>
            <person name="Ng V."/>
            <person name="Barry K."/>
            <person name="Daum C."/>
            <person name="Grigoriev I.V."/>
            <person name="Hilden K.S."/>
            <person name="Makela M.R."/>
            <person name="de Vries R.P."/>
        </authorList>
    </citation>
    <scope>NUCLEOTIDE SEQUENCE [LARGE SCALE GENOMIC DNA]</scope>
    <source>
        <strain evidence="2 3">CBS 464.89</strain>
    </source>
</reference>
<evidence type="ECO:0000256" key="1">
    <source>
        <dbReference type="SAM" id="Phobius"/>
    </source>
</evidence>
<proteinExistence type="predicted"/>
<protein>
    <submittedName>
        <fullName evidence="2">Uncharacterized protein</fullName>
    </submittedName>
</protein>
<keyword evidence="3" id="KW-1185">Reference proteome</keyword>
<dbReference type="Proteomes" id="UP000292082">
    <property type="component" value="Unassembled WGS sequence"/>
</dbReference>
<keyword evidence="1" id="KW-0472">Membrane</keyword>